<feature type="compositionally biased region" description="Polar residues" evidence="1">
    <location>
        <begin position="75"/>
        <end position="89"/>
    </location>
</feature>
<name>A0A8H2Y0Q1_9AGAM</name>
<organism evidence="2 3">
    <name type="scientific">Rhizoctonia solani</name>
    <dbReference type="NCBI Taxonomy" id="456999"/>
    <lineage>
        <taxon>Eukaryota</taxon>
        <taxon>Fungi</taxon>
        <taxon>Dikarya</taxon>
        <taxon>Basidiomycota</taxon>
        <taxon>Agaricomycotina</taxon>
        <taxon>Agaricomycetes</taxon>
        <taxon>Cantharellales</taxon>
        <taxon>Ceratobasidiaceae</taxon>
        <taxon>Rhizoctonia</taxon>
    </lineage>
</organism>
<feature type="region of interest" description="Disordered" evidence="1">
    <location>
        <begin position="61"/>
        <end position="165"/>
    </location>
</feature>
<dbReference type="EMBL" id="CAJMWY010000546">
    <property type="protein sequence ID" value="CAE6438550.1"/>
    <property type="molecule type" value="Genomic_DNA"/>
</dbReference>
<feature type="compositionally biased region" description="Polar residues" evidence="1">
    <location>
        <begin position="154"/>
        <end position="163"/>
    </location>
</feature>
<feature type="compositionally biased region" description="Low complexity" evidence="1">
    <location>
        <begin position="61"/>
        <end position="72"/>
    </location>
</feature>
<accession>A0A8H2Y0Q1</accession>
<dbReference type="AlphaFoldDB" id="A0A8H2Y0Q1"/>
<evidence type="ECO:0000256" key="1">
    <source>
        <dbReference type="SAM" id="MobiDB-lite"/>
    </source>
</evidence>
<comment type="caution">
    <text evidence="2">The sequence shown here is derived from an EMBL/GenBank/DDBJ whole genome shotgun (WGS) entry which is preliminary data.</text>
</comment>
<proteinExistence type="predicted"/>
<protein>
    <submittedName>
        <fullName evidence="2">Uncharacterized protein</fullName>
    </submittedName>
</protein>
<gene>
    <name evidence="2" type="ORF">RDB_LOCUS36343</name>
</gene>
<feature type="compositionally biased region" description="Low complexity" evidence="1">
    <location>
        <begin position="124"/>
        <end position="136"/>
    </location>
</feature>
<dbReference type="Proteomes" id="UP000663861">
    <property type="component" value="Unassembled WGS sequence"/>
</dbReference>
<sequence>MSTLYQIPGCSSIQPTYTNGETTNSMYDSFGNYQRPRDVNRPQLRVVTSYAAYLHLATPPHSGIASPGSSPGAYTFQTSKRASRLQNTTPRVFSRSRLPSPSPSDIGSAKSSPRTEIRSPPSPTSSSSGSSTSGKSVRWGGIDEQGHIGPGQYSARSPKSPSKTVLKHRELKAANMPSLFAENTPIVAASAAMDSVLCDLVTCSREFKCPSELDFSVNTGSPLILANVEKNKAFISQLRKLDELRTRLAEIPTHGNAQLMNKHKAAGEAIRRAFQKMKKDQLSLYDTTSSAFMTHLSVPFKERRSNNSDATNGTQHIDHV</sequence>
<feature type="compositionally biased region" description="Low complexity" evidence="1">
    <location>
        <begin position="90"/>
        <end position="99"/>
    </location>
</feature>
<evidence type="ECO:0000313" key="2">
    <source>
        <dbReference type="EMBL" id="CAE6438550.1"/>
    </source>
</evidence>
<evidence type="ECO:0000313" key="3">
    <source>
        <dbReference type="Proteomes" id="UP000663861"/>
    </source>
</evidence>
<reference evidence="2" key="1">
    <citation type="submission" date="2021-01" db="EMBL/GenBank/DDBJ databases">
        <authorList>
            <person name="Kaushik A."/>
        </authorList>
    </citation>
    <scope>NUCLEOTIDE SEQUENCE</scope>
    <source>
        <strain evidence="2">AG4-RS23</strain>
    </source>
</reference>